<comment type="caution">
    <text evidence="2">The sequence shown here is derived from an EMBL/GenBank/DDBJ whole genome shotgun (WGS) entry which is preliminary data.</text>
</comment>
<sequence length="99" mass="11271">MCAFRCLASLLSLLVVKAARPRLELVSQEAFVAELESDQSNFWKDPCAELGAKRKRKLSRIFKKDTLCQCQEGLFTNAHCEKSLVDEFILTETPSKCRM</sequence>
<evidence type="ECO:0000256" key="1">
    <source>
        <dbReference type="SAM" id="SignalP"/>
    </source>
</evidence>
<keyword evidence="1" id="KW-0732">Signal</keyword>
<feature type="chain" id="PRO_5045391469" evidence="1">
    <location>
        <begin position="19"/>
        <end position="99"/>
    </location>
</feature>
<proteinExistence type="predicted"/>
<accession>A0ABP0N9R5</accession>
<dbReference type="EMBL" id="CAXAMN010021507">
    <property type="protein sequence ID" value="CAK9060344.1"/>
    <property type="molecule type" value="Genomic_DNA"/>
</dbReference>
<feature type="signal peptide" evidence="1">
    <location>
        <begin position="1"/>
        <end position="18"/>
    </location>
</feature>
<protein>
    <submittedName>
        <fullName evidence="2">Uncharacterized protein</fullName>
    </submittedName>
</protein>
<reference evidence="2 3" key="1">
    <citation type="submission" date="2024-02" db="EMBL/GenBank/DDBJ databases">
        <authorList>
            <person name="Chen Y."/>
            <person name="Shah S."/>
            <person name="Dougan E. K."/>
            <person name="Thang M."/>
            <person name="Chan C."/>
        </authorList>
    </citation>
    <scope>NUCLEOTIDE SEQUENCE [LARGE SCALE GENOMIC DNA]</scope>
</reference>
<organism evidence="2 3">
    <name type="scientific">Durusdinium trenchii</name>
    <dbReference type="NCBI Taxonomy" id="1381693"/>
    <lineage>
        <taxon>Eukaryota</taxon>
        <taxon>Sar</taxon>
        <taxon>Alveolata</taxon>
        <taxon>Dinophyceae</taxon>
        <taxon>Suessiales</taxon>
        <taxon>Symbiodiniaceae</taxon>
        <taxon>Durusdinium</taxon>
    </lineage>
</organism>
<keyword evidence="3" id="KW-1185">Reference proteome</keyword>
<dbReference type="Proteomes" id="UP001642484">
    <property type="component" value="Unassembled WGS sequence"/>
</dbReference>
<evidence type="ECO:0000313" key="3">
    <source>
        <dbReference type="Proteomes" id="UP001642484"/>
    </source>
</evidence>
<name>A0ABP0N9R5_9DINO</name>
<gene>
    <name evidence="2" type="ORF">CCMP2556_LOCUS29692</name>
</gene>
<evidence type="ECO:0000313" key="2">
    <source>
        <dbReference type="EMBL" id="CAK9060344.1"/>
    </source>
</evidence>